<evidence type="ECO:0000313" key="7">
    <source>
        <dbReference type="Proteomes" id="UP000887572"/>
    </source>
</evidence>
<evidence type="ECO:0000313" key="8">
    <source>
        <dbReference type="WBParaSite" id="Gr19_v10_g16337.t2"/>
    </source>
</evidence>
<accession>A0A914HCV3</accession>
<dbReference type="InterPro" id="IPR000330">
    <property type="entry name" value="SNF2_N"/>
</dbReference>
<dbReference type="InterPro" id="IPR001650">
    <property type="entry name" value="Helicase_C-like"/>
</dbReference>
<dbReference type="InterPro" id="IPR038718">
    <property type="entry name" value="SNF2-like_sf"/>
</dbReference>
<feature type="region of interest" description="Disordered" evidence="4">
    <location>
        <begin position="82"/>
        <end position="130"/>
    </location>
</feature>
<dbReference type="InterPro" id="IPR049730">
    <property type="entry name" value="SNF2/RAD54-like_C"/>
</dbReference>
<feature type="region of interest" description="Disordered" evidence="4">
    <location>
        <begin position="162"/>
        <end position="202"/>
    </location>
</feature>
<feature type="domain" description="Helicase C-terminal" evidence="6">
    <location>
        <begin position="762"/>
        <end position="934"/>
    </location>
</feature>
<dbReference type="CDD" id="cd18793">
    <property type="entry name" value="SF2_C_SNF"/>
    <property type="match status" value="1"/>
</dbReference>
<protein>
    <submittedName>
        <fullName evidence="8">Transcription termination factor 2</fullName>
    </submittedName>
</protein>
<dbReference type="AlphaFoldDB" id="A0A914HCV3"/>
<dbReference type="Proteomes" id="UP000887572">
    <property type="component" value="Unplaced"/>
</dbReference>
<evidence type="ECO:0000259" key="5">
    <source>
        <dbReference type="PROSITE" id="PS51192"/>
    </source>
</evidence>
<feature type="compositionally biased region" description="Basic and acidic residues" evidence="4">
    <location>
        <begin position="181"/>
        <end position="191"/>
    </location>
</feature>
<dbReference type="GO" id="GO:0008094">
    <property type="term" value="F:ATP-dependent activity, acting on DNA"/>
    <property type="evidence" value="ECO:0007669"/>
    <property type="project" value="TreeGrafter"/>
</dbReference>
<dbReference type="PANTHER" id="PTHR45626:SF50">
    <property type="entry name" value="TRANSCRIPTION TERMINATION FACTOR 2"/>
    <property type="match status" value="1"/>
</dbReference>
<dbReference type="SUPFAM" id="SSF52540">
    <property type="entry name" value="P-loop containing nucleoside triphosphate hydrolases"/>
    <property type="match status" value="2"/>
</dbReference>
<dbReference type="InterPro" id="IPR050628">
    <property type="entry name" value="SNF2_RAD54_helicase_TF"/>
</dbReference>
<dbReference type="CDD" id="cd18008">
    <property type="entry name" value="DEXDc_SHPRH-like"/>
    <property type="match status" value="1"/>
</dbReference>
<dbReference type="InterPro" id="IPR027417">
    <property type="entry name" value="P-loop_NTPase"/>
</dbReference>
<evidence type="ECO:0000259" key="6">
    <source>
        <dbReference type="PROSITE" id="PS51194"/>
    </source>
</evidence>
<reference evidence="8" key="1">
    <citation type="submission" date="2022-11" db="UniProtKB">
        <authorList>
            <consortium name="WormBaseParasite"/>
        </authorList>
    </citation>
    <scope>IDENTIFICATION</scope>
</reference>
<dbReference type="GO" id="GO:0005634">
    <property type="term" value="C:nucleus"/>
    <property type="evidence" value="ECO:0007669"/>
    <property type="project" value="TreeGrafter"/>
</dbReference>
<feature type="region of interest" description="Disordered" evidence="4">
    <location>
        <begin position="473"/>
        <end position="493"/>
    </location>
</feature>
<dbReference type="PROSITE" id="PS51194">
    <property type="entry name" value="HELICASE_CTER"/>
    <property type="match status" value="1"/>
</dbReference>
<sequence>MDPSVNEFSFQQFSATSTPMPTSLYQKKRPLLNEQNLQTSLTFASPASKKPSSNLEGSSNETMPDLFFYDKTNSGLFSFEEDAKDGQENLQKNILSSVEEANSAESGSTVEGSSSQIYVKNAQRHRPKRIISSEIEESILSDSAKENEAPQNIESSSVNIEEIEEESGNDSQNETNLSVTTDKRADEHIETVDDSLSDGDDKAEESVLIEEDEESIENDGAILNKIDERQNHQLPRAPQPYNISRKPIMISAPNILTEQTRPAIYQTMHVQPGRLFGGKMTDARFEKITGISNDIINAMHSSLSTLPENVPTESPEGLRVDLMPHQKTGLTWLVWREQQMPPSGILADDMGLGKTLAMISFILHYKNARKENPDEMLRTDKQLRRRYIDGAFLIPANTTLIVAPASLIFQWDKEVRDRVKGDLKVHIFHGPKHKRDIAVERLIKYDMVITTYDTLVSELKNQRVNLIGADDSDEVGSAGPSRGNANKGNRRISRKFPKAPSSVLAKIAWERVILDEAHEIRNKNSLKFHCCCSLEAVHRWCLTGTPIHNKLWDLYSLIHFLRVSPFSEEKVWKEFIMSSSATSAQRLNVIVKNVLLRRTKNQICAETNRPIVDLQPKNYELVTLDLQKPEQHCYTIMFEASKQKVRELLQEGALGGYGGLRRVKPGAKIKNPFVGGGARMAVDDHFKAYSSILTLLLRLRQACVHLSLTKNAIDIDAFKQDDDEADGSTENLVAKVLEISMAQMTLDEDELNGNGGITGNDQIEQLFKKEHKSTKINALLSRLIGVVESGDKCVVVSQWTSMLAIVEFHLRQLSISYTSITGEVRTDERQPRVDSFNRAGVGPKVMLLSLTAGGVGLNLIGANHLFLVDLHWNPALELQASDRIHRLGQKKNVFVHKFVCASTIEQRVLQLQEKKTTMATSVLEGAAKRVGKLSKDDVMYLFELEKRPSNPQKAGPSQKPPMSSQM</sequence>
<dbReference type="SMART" id="SM00490">
    <property type="entry name" value="HELICc"/>
    <property type="match status" value="1"/>
</dbReference>
<feature type="domain" description="Helicase ATP-binding" evidence="5">
    <location>
        <begin position="335"/>
        <end position="564"/>
    </location>
</feature>
<feature type="region of interest" description="Disordered" evidence="4">
    <location>
        <begin position="945"/>
        <end position="966"/>
    </location>
</feature>
<dbReference type="PANTHER" id="PTHR45626">
    <property type="entry name" value="TRANSCRIPTION TERMINATION FACTOR 2-RELATED"/>
    <property type="match status" value="1"/>
</dbReference>
<evidence type="ECO:0000256" key="3">
    <source>
        <dbReference type="ARBA" id="ARBA00022840"/>
    </source>
</evidence>
<dbReference type="GO" id="GO:0006281">
    <property type="term" value="P:DNA repair"/>
    <property type="evidence" value="ECO:0007669"/>
    <property type="project" value="TreeGrafter"/>
</dbReference>
<dbReference type="Pfam" id="PF00271">
    <property type="entry name" value="Helicase_C"/>
    <property type="match status" value="1"/>
</dbReference>
<dbReference type="GO" id="GO:0016787">
    <property type="term" value="F:hydrolase activity"/>
    <property type="evidence" value="ECO:0007669"/>
    <property type="project" value="UniProtKB-KW"/>
</dbReference>
<dbReference type="InterPro" id="IPR014001">
    <property type="entry name" value="Helicase_ATP-bd"/>
</dbReference>
<dbReference type="WBParaSite" id="Gr19_v10_g16337.t2">
    <property type="protein sequence ID" value="Gr19_v10_g16337.t2"/>
    <property type="gene ID" value="Gr19_v10_g16337"/>
</dbReference>
<keyword evidence="1" id="KW-0547">Nucleotide-binding</keyword>
<keyword evidence="2" id="KW-0378">Hydrolase</keyword>
<feature type="compositionally biased region" description="Acidic residues" evidence="4">
    <location>
        <begin position="192"/>
        <end position="202"/>
    </location>
</feature>
<organism evidence="7 8">
    <name type="scientific">Globodera rostochiensis</name>
    <name type="common">Golden nematode worm</name>
    <name type="synonym">Heterodera rostochiensis</name>
    <dbReference type="NCBI Taxonomy" id="31243"/>
    <lineage>
        <taxon>Eukaryota</taxon>
        <taxon>Metazoa</taxon>
        <taxon>Ecdysozoa</taxon>
        <taxon>Nematoda</taxon>
        <taxon>Chromadorea</taxon>
        <taxon>Rhabditida</taxon>
        <taxon>Tylenchina</taxon>
        <taxon>Tylenchomorpha</taxon>
        <taxon>Tylenchoidea</taxon>
        <taxon>Heteroderidae</taxon>
        <taxon>Heteroderinae</taxon>
        <taxon>Globodera</taxon>
    </lineage>
</organism>
<dbReference type="SMART" id="SM00487">
    <property type="entry name" value="DEXDc"/>
    <property type="match status" value="1"/>
</dbReference>
<keyword evidence="7" id="KW-1185">Reference proteome</keyword>
<proteinExistence type="predicted"/>
<feature type="region of interest" description="Disordered" evidence="4">
    <location>
        <begin position="42"/>
        <end position="62"/>
    </location>
</feature>
<dbReference type="GO" id="GO:0005524">
    <property type="term" value="F:ATP binding"/>
    <property type="evidence" value="ECO:0007669"/>
    <property type="project" value="UniProtKB-KW"/>
</dbReference>
<dbReference type="PROSITE" id="PS51192">
    <property type="entry name" value="HELICASE_ATP_BIND_1"/>
    <property type="match status" value="1"/>
</dbReference>
<dbReference type="Gene3D" id="3.40.50.10810">
    <property type="entry name" value="Tandem AAA-ATPase domain"/>
    <property type="match status" value="2"/>
</dbReference>
<evidence type="ECO:0000256" key="4">
    <source>
        <dbReference type="SAM" id="MobiDB-lite"/>
    </source>
</evidence>
<name>A0A914HCV3_GLORO</name>
<feature type="compositionally biased region" description="Polar residues" evidence="4">
    <location>
        <begin position="88"/>
        <end position="118"/>
    </location>
</feature>
<dbReference type="Gene3D" id="3.40.50.300">
    <property type="entry name" value="P-loop containing nucleotide triphosphate hydrolases"/>
    <property type="match status" value="1"/>
</dbReference>
<evidence type="ECO:0000256" key="2">
    <source>
        <dbReference type="ARBA" id="ARBA00022801"/>
    </source>
</evidence>
<feature type="region of interest" description="Disordered" evidence="4">
    <location>
        <begin position="1"/>
        <end position="29"/>
    </location>
</feature>
<keyword evidence="3" id="KW-0067">ATP-binding</keyword>
<dbReference type="Pfam" id="PF00176">
    <property type="entry name" value="SNF2-rel_dom"/>
    <property type="match status" value="1"/>
</dbReference>
<feature type="compositionally biased region" description="Polar residues" evidence="4">
    <location>
        <begin position="1"/>
        <end position="25"/>
    </location>
</feature>
<evidence type="ECO:0000256" key="1">
    <source>
        <dbReference type="ARBA" id="ARBA00022741"/>
    </source>
</evidence>